<feature type="compositionally biased region" description="Basic residues" evidence="1">
    <location>
        <begin position="12"/>
        <end position="21"/>
    </location>
</feature>
<feature type="region of interest" description="Disordered" evidence="1">
    <location>
        <begin position="1"/>
        <end position="25"/>
    </location>
</feature>
<comment type="caution">
    <text evidence="3">The sequence shown here is derived from an EMBL/GenBank/DDBJ whole genome shotgun (WGS) entry which is preliminary data.</text>
</comment>
<sequence>MAKQSRSAPVRRSPRAARRTPTRAPLPPERPVVAVCAAVLGVLVAAEVLYLTWLLAAPDADLVGVPGWVVVVLVVLALWPLAGAGLVVLGRWPGWAVLVTGSVLPLLGLLGVAALFGSLGAGSATWWALLLAVGPLGGVVLGAQRPVRVWTAR</sequence>
<keyword evidence="4" id="KW-1185">Reference proteome</keyword>
<feature type="transmembrane region" description="Helical" evidence="2">
    <location>
        <begin position="68"/>
        <end position="89"/>
    </location>
</feature>
<dbReference type="EMBL" id="JBAPLU010000003">
    <property type="protein sequence ID" value="MEI4270950.1"/>
    <property type="molecule type" value="Genomic_DNA"/>
</dbReference>
<dbReference type="RefSeq" id="WP_336403094.1">
    <property type="nucleotide sequence ID" value="NZ_JBAPLU010000003.1"/>
</dbReference>
<evidence type="ECO:0000313" key="3">
    <source>
        <dbReference type="EMBL" id="MEI4270950.1"/>
    </source>
</evidence>
<feature type="compositionally biased region" description="Low complexity" evidence="1">
    <location>
        <begin position="1"/>
        <end position="11"/>
    </location>
</feature>
<evidence type="ECO:0000256" key="2">
    <source>
        <dbReference type="SAM" id="Phobius"/>
    </source>
</evidence>
<feature type="transmembrane region" description="Helical" evidence="2">
    <location>
        <begin position="32"/>
        <end position="56"/>
    </location>
</feature>
<keyword evidence="2" id="KW-0472">Membrane</keyword>
<gene>
    <name evidence="3" type="ORF">TEK04_04385</name>
</gene>
<feature type="transmembrane region" description="Helical" evidence="2">
    <location>
        <begin position="124"/>
        <end position="143"/>
    </location>
</feature>
<feature type="transmembrane region" description="Helical" evidence="2">
    <location>
        <begin position="96"/>
        <end position="118"/>
    </location>
</feature>
<keyword evidence="2" id="KW-1133">Transmembrane helix</keyword>
<keyword evidence="2" id="KW-0812">Transmembrane</keyword>
<accession>A0ABU8DQ28</accession>
<evidence type="ECO:0000256" key="1">
    <source>
        <dbReference type="SAM" id="MobiDB-lite"/>
    </source>
</evidence>
<evidence type="ECO:0000313" key="4">
    <source>
        <dbReference type="Proteomes" id="UP001361570"/>
    </source>
</evidence>
<name>A0ABU8DQ28_9ACTN</name>
<reference evidence="3 4" key="1">
    <citation type="submission" date="2024-03" db="EMBL/GenBank/DDBJ databases">
        <title>Draft genome sequence of Klenkia sp. LSe6-5.</title>
        <authorList>
            <person name="Duangmal K."/>
            <person name="Chantavorakit T."/>
        </authorList>
    </citation>
    <scope>NUCLEOTIDE SEQUENCE [LARGE SCALE GENOMIC DNA]</scope>
    <source>
        <strain evidence="3 4">LSe6-5</strain>
    </source>
</reference>
<proteinExistence type="predicted"/>
<organism evidence="3 4">
    <name type="scientific">Klenkia sesuvii</name>
    <dbReference type="NCBI Taxonomy" id="3103137"/>
    <lineage>
        <taxon>Bacteria</taxon>
        <taxon>Bacillati</taxon>
        <taxon>Actinomycetota</taxon>
        <taxon>Actinomycetes</taxon>
        <taxon>Geodermatophilales</taxon>
        <taxon>Geodermatophilaceae</taxon>
        <taxon>Klenkia</taxon>
    </lineage>
</organism>
<protein>
    <submittedName>
        <fullName evidence="3">Uncharacterized protein</fullName>
    </submittedName>
</protein>
<dbReference type="Proteomes" id="UP001361570">
    <property type="component" value="Unassembled WGS sequence"/>
</dbReference>